<evidence type="ECO:0000313" key="1">
    <source>
        <dbReference type="EMBL" id="SDD44801.1"/>
    </source>
</evidence>
<organism evidence="1 2">
    <name type="scientific">Actinokineospora iranica</name>
    <dbReference type="NCBI Taxonomy" id="1271860"/>
    <lineage>
        <taxon>Bacteria</taxon>
        <taxon>Bacillati</taxon>
        <taxon>Actinomycetota</taxon>
        <taxon>Actinomycetes</taxon>
        <taxon>Pseudonocardiales</taxon>
        <taxon>Pseudonocardiaceae</taxon>
        <taxon>Actinokineospora</taxon>
    </lineage>
</organism>
<dbReference type="Proteomes" id="UP000199501">
    <property type="component" value="Unassembled WGS sequence"/>
</dbReference>
<keyword evidence="2" id="KW-1185">Reference proteome</keyword>
<accession>A0A1G6UU32</accession>
<name>A0A1G6UU32_9PSEU</name>
<dbReference type="EMBL" id="FMZZ01000011">
    <property type="protein sequence ID" value="SDD44801.1"/>
    <property type="molecule type" value="Genomic_DNA"/>
</dbReference>
<dbReference type="AlphaFoldDB" id="A0A1G6UU32"/>
<dbReference type="STRING" id="1271860.SAMN05216174_11190"/>
<gene>
    <name evidence="1" type="ORF">SAMN05216174_11190</name>
</gene>
<reference evidence="2" key="1">
    <citation type="submission" date="2016-10" db="EMBL/GenBank/DDBJ databases">
        <authorList>
            <person name="Varghese N."/>
            <person name="Submissions S."/>
        </authorList>
    </citation>
    <scope>NUCLEOTIDE SEQUENCE [LARGE SCALE GENOMIC DNA]</scope>
    <source>
        <strain evidence="2">IBRC-M 10403</strain>
    </source>
</reference>
<sequence length="51" mass="5548">MGWTGQQVYENFANARGTERLSQAAAIVEEVQGEYATSPDLSCGWRLGLSV</sequence>
<proteinExistence type="predicted"/>
<protein>
    <submittedName>
        <fullName evidence="1">Uncharacterized protein</fullName>
    </submittedName>
</protein>
<evidence type="ECO:0000313" key="2">
    <source>
        <dbReference type="Proteomes" id="UP000199501"/>
    </source>
</evidence>